<name>A0A085M156_9BILA</name>
<evidence type="ECO:0000313" key="2">
    <source>
        <dbReference type="EMBL" id="KFD71877.1"/>
    </source>
</evidence>
<sequence length="146" mass="16597">MKPCQSRGKTQRGKNGLDVLSYRWSGRCRPQASVAFVTREQYRSQSLAHFWFESSNSKQSLATLKNTFALRLEKRTRTEHVQLVGEGVKLTKETYFKQTACLETPNRAAKFSCSMKTRTTTHCIWLTARCLTCLAGGRLPTIMLSV</sequence>
<organism evidence="1 3">
    <name type="scientific">Trichuris suis</name>
    <name type="common">pig whipworm</name>
    <dbReference type="NCBI Taxonomy" id="68888"/>
    <lineage>
        <taxon>Eukaryota</taxon>
        <taxon>Metazoa</taxon>
        <taxon>Ecdysozoa</taxon>
        <taxon>Nematoda</taxon>
        <taxon>Enoplea</taxon>
        <taxon>Dorylaimia</taxon>
        <taxon>Trichinellida</taxon>
        <taxon>Trichuridae</taxon>
        <taxon>Trichuris</taxon>
    </lineage>
</organism>
<evidence type="ECO:0000313" key="1">
    <source>
        <dbReference type="EMBL" id="KFD50952.1"/>
    </source>
</evidence>
<dbReference type="AlphaFoldDB" id="A0A085M156"/>
<dbReference type="Proteomes" id="UP000030764">
    <property type="component" value="Unassembled WGS sequence"/>
</dbReference>
<keyword evidence="3" id="KW-1185">Reference proteome</keyword>
<gene>
    <name evidence="1" type="ORF">M513_08134</name>
    <name evidence="2" type="ORF">M514_08134</name>
</gene>
<dbReference type="Proteomes" id="UP000030758">
    <property type="component" value="Unassembled WGS sequence"/>
</dbReference>
<accession>A0A085M156</accession>
<dbReference type="EMBL" id="KL363245">
    <property type="protein sequence ID" value="KFD50952.1"/>
    <property type="molecule type" value="Genomic_DNA"/>
</dbReference>
<dbReference type="EMBL" id="KL367480">
    <property type="protein sequence ID" value="KFD71877.1"/>
    <property type="molecule type" value="Genomic_DNA"/>
</dbReference>
<evidence type="ECO:0000313" key="3">
    <source>
        <dbReference type="Proteomes" id="UP000030764"/>
    </source>
</evidence>
<reference evidence="1 3" key="1">
    <citation type="journal article" date="2014" name="Nat. Genet.">
        <title>Genome and transcriptome of the porcine whipworm Trichuris suis.</title>
        <authorList>
            <person name="Jex A.R."/>
            <person name="Nejsum P."/>
            <person name="Schwarz E.M."/>
            <person name="Hu L."/>
            <person name="Young N.D."/>
            <person name="Hall R.S."/>
            <person name="Korhonen P.K."/>
            <person name="Liao S."/>
            <person name="Thamsborg S."/>
            <person name="Xia J."/>
            <person name="Xu P."/>
            <person name="Wang S."/>
            <person name="Scheerlinck J.P."/>
            <person name="Hofmann A."/>
            <person name="Sternberg P.W."/>
            <person name="Wang J."/>
            <person name="Gasser R.B."/>
        </authorList>
    </citation>
    <scope>NUCLEOTIDE SEQUENCE [LARGE SCALE GENOMIC DNA]</scope>
    <source>
        <strain evidence="2">DCEP-RM93F</strain>
        <strain evidence="1">DCEP-RM93M</strain>
    </source>
</reference>
<proteinExistence type="predicted"/>
<protein>
    <submittedName>
        <fullName evidence="1">Uncharacterized protein</fullName>
    </submittedName>
</protein>